<feature type="transmembrane region" description="Helical" evidence="6">
    <location>
        <begin position="12"/>
        <end position="31"/>
    </location>
</feature>
<dbReference type="PANTHER" id="PTHR33932:SF4">
    <property type="entry name" value="NA(+)_H(+) ANTIPORTER SUBUNIT B"/>
    <property type="match status" value="1"/>
</dbReference>
<protein>
    <submittedName>
        <fullName evidence="8">Cation:proton antiporter</fullName>
    </submittedName>
</protein>
<evidence type="ECO:0000256" key="6">
    <source>
        <dbReference type="SAM" id="Phobius"/>
    </source>
</evidence>
<comment type="caution">
    <text evidence="8">The sequence shown here is derived from an EMBL/GenBank/DDBJ whole genome shotgun (WGS) entry which is preliminary data.</text>
</comment>
<dbReference type="InterPro" id="IPR007182">
    <property type="entry name" value="MnhB"/>
</dbReference>
<dbReference type="GO" id="GO:0005886">
    <property type="term" value="C:plasma membrane"/>
    <property type="evidence" value="ECO:0007669"/>
    <property type="project" value="UniProtKB-SubCell"/>
</dbReference>
<sequence length="87" mass="9394">MKMSIIVRTGTKLISPFLVVYSFYLMIFGHLNPGGGFQAGVMLASGVVLLIIAHGHRWIEESFKPQAVQLLEGISALSIVILAILGL</sequence>
<reference evidence="8 9" key="1">
    <citation type="journal article" date="2016" name="Sci. Rep.">
        <title>Metabolic traits of an uncultured archaeal lineage -MSBL1- from brine pools of the Red Sea.</title>
        <authorList>
            <person name="Mwirichia R."/>
            <person name="Alam I."/>
            <person name="Rashid M."/>
            <person name="Vinu M."/>
            <person name="Ba-Alawi W."/>
            <person name="Anthony Kamau A."/>
            <person name="Kamanda Ngugi D."/>
            <person name="Goker M."/>
            <person name="Klenk H.P."/>
            <person name="Bajic V."/>
            <person name="Stingl U."/>
        </authorList>
    </citation>
    <scope>NUCLEOTIDE SEQUENCE [LARGE SCALE GENOMIC DNA]</scope>
    <source>
        <strain evidence="8">SCGC-AAA259I09</strain>
    </source>
</reference>
<keyword evidence="2" id="KW-1003">Cell membrane</keyword>
<feature type="transmembrane region" description="Helical" evidence="6">
    <location>
        <begin position="67"/>
        <end position="86"/>
    </location>
</feature>
<keyword evidence="3 6" id="KW-0812">Transmembrane</keyword>
<gene>
    <name evidence="8" type="ORF">AKJ37_05185</name>
</gene>
<dbReference type="AlphaFoldDB" id="A0A133UQB8"/>
<proteinExistence type="predicted"/>
<keyword evidence="5 6" id="KW-0472">Membrane</keyword>
<dbReference type="Pfam" id="PF04039">
    <property type="entry name" value="MnhB"/>
    <property type="match status" value="1"/>
</dbReference>
<evidence type="ECO:0000256" key="4">
    <source>
        <dbReference type="ARBA" id="ARBA00022989"/>
    </source>
</evidence>
<evidence type="ECO:0000256" key="2">
    <source>
        <dbReference type="ARBA" id="ARBA00022475"/>
    </source>
</evidence>
<evidence type="ECO:0000313" key="8">
    <source>
        <dbReference type="EMBL" id="KXA96444.1"/>
    </source>
</evidence>
<dbReference type="NCBIfam" id="NF006249">
    <property type="entry name" value="PRK08387.1"/>
    <property type="match status" value="1"/>
</dbReference>
<dbReference type="EMBL" id="LHXR01000081">
    <property type="protein sequence ID" value="KXA96444.1"/>
    <property type="molecule type" value="Genomic_DNA"/>
</dbReference>
<name>A0A133UQB8_9EURY</name>
<dbReference type="Proteomes" id="UP000070463">
    <property type="component" value="Unassembled WGS sequence"/>
</dbReference>
<accession>A0A133UQB8</accession>
<keyword evidence="9" id="KW-1185">Reference proteome</keyword>
<organism evidence="8 9">
    <name type="scientific">candidate division MSBL1 archaeon SCGC-AAA259I09</name>
    <dbReference type="NCBI Taxonomy" id="1698267"/>
    <lineage>
        <taxon>Archaea</taxon>
        <taxon>Methanobacteriati</taxon>
        <taxon>Methanobacteriota</taxon>
        <taxon>candidate division MSBL1</taxon>
    </lineage>
</organism>
<feature type="non-terminal residue" evidence="8">
    <location>
        <position position="87"/>
    </location>
</feature>
<evidence type="ECO:0000256" key="3">
    <source>
        <dbReference type="ARBA" id="ARBA00022692"/>
    </source>
</evidence>
<comment type="subcellular location">
    <subcellularLocation>
        <location evidence="1">Cell membrane</location>
        <topology evidence="1">Multi-pass membrane protein</topology>
    </subcellularLocation>
</comment>
<evidence type="ECO:0000313" key="9">
    <source>
        <dbReference type="Proteomes" id="UP000070463"/>
    </source>
</evidence>
<dbReference type="InterPro" id="IPR050622">
    <property type="entry name" value="CPA3_antiporter_subunitB"/>
</dbReference>
<evidence type="ECO:0000256" key="1">
    <source>
        <dbReference type="ARBA" id="ARBA00004651"/>
    </source>
</evidence>
<dbReference type="PANTHER" id="PTHR33932">
    <property type="entry name" value="NA(+)/H(+) ANTIPORTER SUBUNIT B"/>
    <property type="match status" value="1"/>
</dbReference>
<evidence type="ECO:0000256" key="5">
    <source>
        <dbReference type="ARBA" id="ARBA00023136"/>
    </source>
</evidence>
<feature type="transmembrane region" description="Helical" evidence="6">
    <location>
        <begin position="37"/>
        <end position="55"/>
    </location>
</feature>
<keyword evidence="4 6" id="KW-1133">Transmembrane helix</keyword>
<feature type="domain" description="Na+/H+ antiporter MnhB subunit-related protein" evidence="7">
    <location>
        <begin position="6"/>
        <end position="87"/>
    </location>
</feature>
<evidence type="ECO:0000259" key="7">
    <source>
        <dbReference type="Pfam" id="PF04039"/>
    </source>
</evidence>